<name>A0A6H5IM68_9HYME</name>
<dbReference type="Pfam" id="PF00732">
    <property type="entry name" value="GMC_oxred_N"/>
    <property type="match status" value="1"/>
</dbReference>
<dbReference type="Gene3D" id="3.50.50.60">
    <property type="entry name" value="FAD/NAD(P)-binding domain"/>
    <property type="match status" value="1"/>
</dbReference>
<dbReference type="InterPro" id="IPR007867">
    <property type="entry name" value="GMC_OxRtase_C"/>
</dbReference>
<evidence type="ECO:0000259" key="8">
    <source>
        <dbReference type="PROSITE" id="PS00624"/>
    </source>
</evidence>
<evidence type="ECO:0000256" key="4">
    <source>
        <dbReference type="ARBA" id="ARBA00022827"/>
    </source>
</evidence>
<dbReference type="SUPFAM" id="SSF51905">
    <property type="entry name" value="FAD/NAD(P)-binding domain"/>
    <property type="match status" value="1"/>
</dbReference>
<keyword evidence="3 6" id="KW-0285">Flavoprotein</keyword>
<dbReference type="InterPro" id="IPR000172">
    <property type="entry name" value="GMC_OxRdtase_N"/>
</dbReference>
<keyword evidence="4 5" id="KW-0274">FAD</keyword>
<dbReference type="GO" id="GO:0016614">
    <property type="term" value="F:oxidoreductase activity, acting on CH-OH group of donors"/>
    <property type="evidence" value="ECO:0007669"/>
    <property type="project" value="InterPro"/>
</dbReference>
<gene>
    <name evidence="9" type="ORF">TBRA_LOCUS10313</name>
</gene>
<dbReference type="Pfam" id="PF05199">
    <property type="entry name" value="GMC_oxred_C"/>
    <property type="match status" value="1"/>
</dbReference>
<dbReference type="PANTHER" id="PTHR11552">
    <property type="entry name" value="GLUCOSE-METHANOL-CHOLINE GMC OXIDOREDUCTASE"/>
    <property type="match status" value="1"/>
</dbReference>
<accession>A0A6H5IM68</accession>
<protein>
    <recommendedName>
        <fullName evidence="7 8">Glucose-methanol-choline oxidoreductase N-terminal domain-containing protein</fullName>
    </recommendedName>
</protein>
<evidence type="ECO:0000256" key="2">
    <source>
        <dbReference type="ARBA" id="ARBA00010790"/>
    </source>
</evidence>
<feature type="domain" description="Glucose-methanol-choline oxidoreductase N-terminal" evidence="7">
    <location>
        <begin position="140"/>
        <end position="163"/>
    </location>
</feature>
<evidence type="ECO:0000313" key="9">
    <source>
        <dbReference type="EMBL" id="CAB0038534.1"/>
    </source>
</evidence>
<dbReference type="PROSITE" id="PS00623">
    <property type="entry name" value="GMC_OXRED_1"/>
    <property type="match status" value="1"/>
</dbReference>
<dbReference type="InterPro" id="IPR036188">
    <property type="entry name" value="FAD/NAD-bd_sf"/>
</dbReference>
<evidence type="ECO:0000256" key="5">
    <source>
        <dbReference type="PIRSR" id="PIRSR000137-2"/>
    </source>
</evidence>
<comment type="similarity">
    <text evidence="2 6">Belongs to the GMC oxidoreductase family.</text>
</comment>
<sequence>MSSTCPLDTCLSAASANASSSSLIFTQLLQTLLVSHCALQSERFSYPQDRSREIIDENLDFDFIVVGGGSAGSVLASRLSELPHWRVLLIERGTDPSPMSDVPAMFYNLLGTTEDYGYRAEPDPRFCRGTRSKACPWPRGKALGGSSAINAMLWIRGNDRDFDTWAEMGNRGWSYRDVLPYFKKAENYDPGLANEYGHELFGVGGPLNVRSYNYSETAFQDVFLQAAKEAGLPIAPMFNGEQWVGYGRAFGTLDNGVRQNAARAYLKVAKDRKNLYVMKSARVDKITFSGKRATGVRVTLENGEKVELRTKKEVILSAGSINSPQILMLSGIGPREHLRKLGIDVIADLPVGKHLEDHIMWPGVLLEFQNKTSSPIAPSLVFDWAYRYLLERKGEFASTGGLDFLGFFNTKNASDDYPDIQFHHSLVPRYQDFKIDTVAAAFDFNQHLSNQLKKLLRESDLIFRGLLEAESSEPEDDVSIFANYFDHSDDVETMLESMKIVRALLSTETFKKLGIELVQLEIPECSTNPVDSREYWECNLRYTSGTLYHPVGTCRMGPTDGNDSVVDSANLKVHGIEGLRVIDASVMPKITSGNTNAPTIMIGEKGADLVKLDWLAKDEL</sequence>
<dbReference type="PIRSF" id="PIRSF000137">
    <property type="entry name" value="Alcohol_oxidase"/>
    <property type="match status" value="1"/>
</dbReference>
<dbReference type="PANTHER" id="PTHR11552:SF147">
    <property type="entry name" value="CHOLINE DEHYDROGENASE, MITOCHONDRIAL"/>
    <property type="match status" value="1"/>
</dbReference>
<feature type="binding site" evidence="5">
    <location>
        <position position="283"/>
    </location>
    <ligand>
        <name>FAD</name>
        <dbReference type="ChEBI" id="CHEBI:57692"/>
    </ligand>
</feature>
<evidence type="ECO:0000259" key="7">
    <source>
        <dbReference type="PROSITE" id="PS00623"/>
    </source>
</evidence>
<evidence type="ECO:0000256" key="1">
    <source>
        <dbReference type="ARBA" id="ARBA00001974"/>
    </source>
</evidence>
<dbReference type="InterPro" id="IPR012132">
    <property type="entry name" value="GMC_OxRdtase"/>
</dbReference>
<dbReference type="OrthoDB" id="269227at2759"/>
<evidence type="ECO:0000313" key="10">
    <source>
        <dbReference type="Proteomes" id="UP000479190"/>
    </source>
</evidence>
<reference evidence="9 10" key="1">
    <citation type="submission" date="2020-02" db="EMBL/GenBank/DDBJ databases">
        <authorList>
            <person name="Ferguson B K."/>
        </authorList>
    </citation>
    <scope>NUCLEOTIDE SEQUENCE [LARGE SCALE GENOMIC DNA]</scope>
</reference>
<keyword evidence="10" id="KW-1185">Reference proteome</keyword>
<evidence type="ECO:0000256" key="3">
    <source>
        <dbReference type="ARBA" id="ARBA00022630"/>
    </source>
</evidence>
<dbReference type="EMBL" id="CADCXV010000912">
    <property type="protein sequence ID" value="CAB0038534.1"/>
    <property type="molecule type" value="Genomic_DNA"/>
</dbReference>
<proteinExistence type="inferred from homology"/>
<dbReference type="Proteomes" id="UP000479190">
    <property type="component" value="Unassembled WGS sequence"/>
</dbReference>
<comment type="cofactor">
    <cofactor evidence="1 5">
        <name>FAD</name>
        <dbReference type="ChEBI" id="CHEBI:57692"/>
    </cofactor>
</comment>
<dbReference type="Gene3D" id="3.30.560.10">
    <property type="entry name" value="Glucose Oxidase, domain 3"/>
    <property type="match status" value="1"/>
</dbReference>
<dbReference type="AlphaFoldDB" id="A0A6H5IM68"/>
<dbReference type="GO" id="GO:0050660">
    <property type="term" value="F:flavin adenine dinucleotide binding"/>
    <property type="evidence" value="ECO:0007669"/>
    <property type="project" value="InterPro"/>
</dbReference>
<dbReference type="SUPFAM" id="SSF54373">
    <property type="entry name" value="FAD-linked reductases, C-terminal domain"/>
    <property type="match status" value="1"/>
</dbReference>
<feature type="domain" description="Glucose-methanol-choline oxidoreductase N-terminal" evidence="8">
    <location>
        <begin position="319"/>
        <end position="333"/>
    </location>
</feature>
<organism evidence="9 10">
    <name type="scientific">Trichogramma brassicae</name>
    <dbReference type="NCBI Taxonomy" id="86971"/>
    <lineage>
        <taxon>Eukaryota</taxon>
        <taxon>Metazoa</taxon>
        <taxon>Ecdysozoa</taxon>
        <taxon>Arthropoda</taxon>
        <taxon>Hexapoda</taxon>
        <taxon>Insecta</taxon>
        <taxon>Pterygota</taxon>
        <taxon>Neoptera</taxon>
        <taxon>Endopterygota</taxon>
        <taxon>Hymenoptera</taxon>
        <taxon>Apocrita</taxon>
        <taxon>Proctotrupomorpha</taxon>
        <taxon>Chalcidoidea</taxon>
        <taxon>Trichogrammatidae</taxon>
        <taxon>Trichogramma</taxon>
    </lineage>
</organism>
<evidence type="ECO:0000256" key="6">
    <source>
        <dbReference type="RuleBase" id="RU003968"/>
    </source>
</evidence>
<dbReference type="PROSITE" id="PS00624">
    <property type="entry name" value="GMC_OXRED_2"/>
    <property type="match status" value="1"/>
</dbReference>